<keyword evidence="3" id="KW-1003">Cell membrane</keyword>
<dbReference type="InterPro" id="IPR011993">
    <property type="entry name" value="PH-like_dom_sf"/>
</dbReference>
<dbReference type="FunFam" id="1.10.1000.11:FF:000004">
    <property type="entry name" value="PH and SEC7 domain-containing protein 2"/>
    <property type="match status" value="1"/>
</dbReference>
<feature type="compositionally biased region" description="Polar residues" evidence="7">
    <location>
        <begin position="109"/>
        <end position="120"/>
    </location>
</feature>
<feature type="domain" description="SEC7" evidence="8">
    <location>
        <begin position="515"/>
        <end position="719"/>
    </location>
</feature>
<dbReference type="STRING" id="121224.E0VI67"/>
<dbReference type="Gene3D" id="1.10.1000.11">
    <property type="entry name" value="Arf Nucleotide-binding Site Opener,domain 2"/>
    <property type="match status" value="1"/>
</dbReference>
<feature type="compositionally biased region" description="Polar residues" evidence="7">
    <location>
        <begin position="314"/>
        <end position="332"/>
    </location>
</feature>
<keyword evidence="6" id="KW-0175">Coiled coil</keyword>
<evidence type="ECO:0000256" key="4">
    <source>
        <dbReference type="ARBA" id="ARBA00023136"/>
    </source>
</evidence>
<evidence type="ECO:0000256" key="7">
    <source>
        <dbReference type="SAM" id="MobiDB-lite"/>
    </source>
</evidence>
<sequence>MKKVLFIKVERGFKPSILDEPTVSEPKKKSITNSEKFLKDSFGKDENHYGNNNKTKTPRFEAFMMTGDLILNLSRTQQSSGILPKRQKKIDSLRYHHHKNHNRQDHHNSVPTSPNESNSGIRKRSLSSPPESPTSTDESKTFGGTSCYTFQTGVRTSRSEDHLQCQKNSSISTVDIDIDDDIRSSLNTLLDTRVDGDKTTTHHCNSISDRIGTGPIDDRSSDSLEMSSSNTTVLHIAEEPPHVKLEISNGSQNTSGERKTKPSEEGKRISEPPHKREENRKSGNFDKINNECSKNSGLEKGSPKTDRIVWTYNAPHSGSPSHSNCGSVSGSEHNLCHASTISSSSSSQRSLSPVSPTSVSSSIMSSNSNSLQQKNQQPEIEMKPQSNHNSIPDHWNPTSDVSASEAVSNISSPDYQEEITMDILNARDLMMEISDPSDSDSTLLVSDPVSGSQNRSTANSDKNEEKMPRGKSKLNGKPNCFFSNTSDHKIIIQVKGPETTNVIRNNNNFYQEKETTEQTNSEESKEKEGCDETCEDGVNKSPSQSGSDEDSDIESLHSFHYSPKAVDLPSAIRLAKRLYTLDGFKKSDVSRHLSKNNDFSRAVAEEYLKHFTFTKDTLDTALRKFLKQFSLAGETQERERVLVHFSKRYLECNPGTFNSQDAVHTLTCALMLLNTDLNGQNISRKMTCEEFIDNLRDLNEGENFPRDILKALYQAIKNYPLEWALDDEADRVSNQLSVDEKGDLKTAEQAVYLFQTGDAKELQSWIDTINFVCASYSAQPLASGVGSENKFQRPLLPCSHTKLKLREQLADHEDRVQKLEMALEEHRRDPPDRSAKSLFIQNYKEKDAYLQYEIKRYKTYVNILRLKMPQYSDSIIGNSFGDDHVDGGIVPPPVPDRRITPSNR</sequence>
<dbReference type="Pfam" id="PF01369">
    <property type="entry name" value="Sec7"/>
    <property type="match status" value="1"/>
</dbReference>
<feature type="compositionally biased region" description="Basic and acidic residues" evidence="7">
    <location>
        <begin position="511"/>
        <end position="530"/>
    </location>
</feature>
<protein>
    <submittedName>
        <fullName evidence="9">Arf6 guanine nucleotide exchange factor, putative</fullName>
    </submittedName>
</protein>
<dbReference type="FunCoup" id="E0VI67">
    <property type="interactions" value="175"/>
</dbReference>
<evidence type="ECO:0000313" key="10">
    <source>
        <dbReference type="EnsemblMetazoa" id="PHUM221270-PA"/>
    </source>
</evidence>
<dbReference type="GO" id="GO:0005886">
    <property type="term" value="C:plasma membrane"/>
    <property type="evidence" value="ECO:0007669"/>
    <property type="project" value="UniProtKB-SubCell"/>
</dbReference>
<dbReference type="HOGENOM" id="CLU_005163_0_0_1"/>
<feature type="region of interest" description="Disordered" evidence="7">
    <location>
        <begin position="433"/>
        <end position="480"/>
    </location>
</feature>
<feature type="compositionally biased region" description="Basic and acidic residues" evidence="7">
    <location>
        <begin position="895"/>
        <end position="904"/>
    </location>
</feature>
<dbReference type="GO" id="GO:0042995">
    <property type="term" value="C:cell projection"/>
    <property type="evidence" value="ECO:0007669"/>
    <property type="project" value="UniProtKB-SubCell"/>
</dbReference>
<dbReference type="GO" id="GO:0032012">
    <property type="term" value="P:regulation of ARF protein signal transduction"/>
    <property type="evidence" value="ECO:0007669"/>
    <property type="project" value="InterPro"/>
</dbReference>
<dbReference type="AlphaFoldDB" id="E0VI67"/>
<feature type="region of interest" description="Disordered" evidence="7">
    <location>
        <begin position="100"/>
        <end position="145"/>
    </location>
</feature>
<dbReference type="PANTHER" id="PTHR10663:SF376">
    <property type="entry name" value="PH AND SEC7 DOMAIN-CONTAINING PROTEIN"/>
    <property type="match status" value="1"/>
</dbReference>
<dbReference type="EnsemblMetazoa" id="PHUM221270-RA">
    <property type="protein sequence ID" value="PHUM221270-PA"/>
    <property type="gene ID" value="PHUM221270"/>
</dbReference>
<evidence type="ECO:0000256" key="2">
    <source>
        <dbReference type="ARBA" id="ARBA00004316"/>
    </source>
</evidence>
<dbReference type="CTD" id="8237771"/>
<evidence type="ECO:0000256" key="5">
    <source>
        <dbReference type="ARBA" id="ARBA00023273"/>
    </source>
</evidence>
<keyword evidence="5" id="KW-0966">Cell projection</keyword>
<dbReference type="SUPFAM" id="SSF48425">
    <property type="entry name" value="Sec7 domain"/>
    <property type="match status" value="1"/>
</dbReference>
<proteinExistence type="predicted"/>
<dbReference type="InterPro" id="IPR035999">
    <property type="entry name" value="Sec7_dom_sf"/>
</dbReference>
<feature type="region of interest" description="Disordered" evidence="7">
    <location>
        <begin position="18"/>
        <end position="56"/>
    </location>
</feature>
<evidence type="ECO:0000259" key="8">
    <source>
        <dbReference type="PROSITE" id="PS50190"/>
    </source>
</evidence>
<evidence type="ECO:0000256" key="1">
    <source>
        <dbReference type="ARBA" id="ARBA00004236"/>
    </source>
</evidence>
<dbReference type="EMBL" id="AAZO01002554">
    <property type="status" value="NOT_ANNOTATED_CDS"/>
    <property type="molecule type" value="Genomic_DNA"/>
</dbReference>
<feature type="compositionally biased region" description="Polar residues" evidence="7">
    <location>
        <begin position="439"/>
        <end position="460"/>
    </location>
</feature>
<dbReference type="CDD" id="cd00171">
    <property type="entry name" value="Sec7"/>
    <property type="match status" value="1"/>
</dbReference>
<dbReference type="PROSITE" id="PS50190">
    <property type="entry name" value="SEC7"/>
    <property type="match status" value="1"/>
</dbReference>
<dbReference type="SUPFAM" id="SSF50729">
    <property type="entry name" value="PH domain-like"/>
    <property type="match status" value="1"/>
</dbReference>
<dbReference type="RefSeq" id="XP_002425811.1">
    <property type="nucleotide sequence ID" value="XM_002425766.1"/>
</dbReference>
<dbReference type="InterPro" id="IPR000904">
    <property type="entry name" value="Sec7_dom"/>
</dbReference>
<organism>
    <name type="scientific">Pediculus humanus subsp. corporis</name>
    <name type="common">Body louse</name>
    <dbReference type="NCBI Taxonomy" id="121224"/>
    <lineage>
        <taxon>Eukaryota</taxon>
        <taxon>Metazoa</taxon>
        <taxon>Ecdysozoa</taxon>
        <taxon>Arthropoda</taxon>
        <taxon>Hexapoda</taxon>
        <taxon>Insecta</taxon>
        <taxon>Pterygota</taxon>
        <taxon>Neoptera</taxon>
        <taxon>Paraneoptera</taxon>
        <taxon>Psocodea</taxon>
        <taxon>Troctomorpha</taxon>
        <taxon>Phthiraptera</taxon>
        <taxon>Anoplura</taxon>
        <taxon>Pediculidae</taxon>
        <taxon>Pediculus</taxon>
    </lineage>
</organism>
<dbReference type="PANTHER" id="PTHR10663">
    <property type="entry name" value="GUANYL-NUCLEOTIDE EXCHANGE FACTOR"/>
    <property type="match status" value="1"/>
</dbReference>
<dbReference type="Proteomes" id="UP000009046">
    <property type="component" value="Unassembled WGS sequence"/>
</dbReference>
<keyword evidence="4" id="KW-0472">Membrane</keyword>
<dbReference type="InterPro" id="IPR023394">
    <property type="entry name" value="Sec7_C_sf"/>
</dbReference>
<feature type="compositionally biased region" description="Basic and acidic residues" evidence="7">
    <location>
        <begin position="256"/>
        <end position="284"/>
    </location>
</feature>
<evidence type="ECO:0000313" key="11">
    <source>
        <dbReference type="Proteomes" id="UP000009046"/>
    </source>
</evidence>
<dbReference type="VEuPathDB" id="VectorBase:PHUM221270"/>
<feature type="region of interest" description="Disordered" evidence="7">
    <location>
        <begin position="884"/>
        <end position="904"/>
    </location>
</feature>
<dbReference type="SMART" id="SM00222">
    <property type="entry name" value="Sec7"/>
    <property type="match status" value="1"/>
</dbReference>
<dbReference type="Pfam" id="PF15410">
    <property type="entry name" value="PH_9"/>
    <property type="match status" value="1"/>
</dbReference>
<name>E0VI67_PEDHC</name>
<evidence type="ECO:0000256" key="3">
    <source>
        <dbReference type="ARBA" id="ARBA00022475"/>
    </source>
</evidence>
<accession>E0VI67</accession>
<reference evidence="10" key="3">
    <citation type="submission" date="2021-02" db="UniProtKB">
        <authorList>
            <consortium name="EnsemblMetazoa"/>
        </authorList>
    </citation>
    <scope>IDENTIFICATION</scope>
    <source>
        <strain evidence="10">USDA</strain>
    </source>
</reference>
<dbReference type="OMA" id="CDEQKGH"/>
<feature type="region of interest" description="Disordered" evidence="7">
    <location>
        <begin position="503"/>
        <end position="554"/>
    </location>
</feature>
<feature type="compositionally biased region" description="Low complexity" evidence="7">
    <location>
        <begin position="126"/>
        <end position="136"/>
    </location>
</feature>
<dbReference type="GeneID" id="8237771"/>
<feature type="coiled-coil region" evidence="6">
    <location>
        <begin position="802"/>
        <end position="829"/>
    </location>
</feature>
<keyword evidence="11" id="KW-1185">Reference proteome</keyword>
<feature type="compositionally biased region" description="Low complexity" evidence="7">
    <location>
        <begin position="339"/>
        <end position="377"/>
    </location>
</feature>
<feature type="compositionally biased region" description="Basic and acidic residues" evidence="7">
    <location>
        <begin position="236"/>
        <end position="245"/>
    </location>
</feature>
<feature type="compositionally biased region" description="Polar residues" evidence="7">
    <location>
        <begin position="384"/>
        <end position="414"/>
    </location>
</feature>
<comment type="subcellular location">
    <subcellularLocation>
        <location evidence="1">Cell membrane</location>
    </subcellularLocation>
    <subcellularLocation>
        <location evidence="2">Cell projection</location>
    </subcellularLocation>
</comment>
<reference evidence="9" key="2">
    <citation type="submission" date="2007-04" db="EMBL/GenBank/DDBJ databases">
        <title>The genome of the human body louse.</title>
        <authorList>
            <consortium name="The Human Body Louse Genome Consortium"/>
            <person name="Kirkness E."/>
            <person name="Walenz B."/>
            <person name="Hass B."/>
            <person name="Bruggner R."/>
            <person name="Strausberg R."/>
        </authorList>
    </citation>
    <scope>NUCLEOTIDE SEQUENCE</scope>
    <source>
        <strain evidence="9">USDA</strain>
    </source>
</reference>
<dbReference type="OrthoDB" id="2157641at2759"/>
<evidence type="ECO:0000256" key="6">
    <source>
        <dbReference type="SAM" id="Coils"/>
    </source>
</evidence>
<dbReference type="GO" id="GO:0005085">
    <property type="term" value="F:guanyl-nucleotide exchange factor activity"/>
    <property type="evidence" value="ECO:0007669"/>
    <property type="project" value="InterPro"/>
</dbReference>
<feature type="region of interest" description="Disordered" evidence="7">
    <location>
        <begin position="203"/>
        <end position="414"/>
    </location>
</feature>
<dbReference type="EMBL" id="DS235184">
    <property type="protein sequence ID" value="EEB13073.1"/>
    <property type="molecule type" value="Genomic_DNA"/>
</dbReference>
<dbReference type="InterPro" id="IPR041681">
    <property type="entry name" value="PH_9"/>
</dbReference>
<feature type="compositionally biased region" description="Basic and acidic residues" evidence="7">
    <location>
        <begin position="36"/>
        <end position="48"/>
    </location>
</feature>
<reference evidence="9" key="1">
    <citation type="submission" date="2007-04" db="EMBL/GenBank/DDBJ databases">
        <title>Annotation of Pediculus humanus corporis strain USDA.</title>
        <authorList>
            <person name="Kirkness E."/>
            <person name="Hannick L."/>
            <person name="Hass B."/>
            <person name="Bruggner R."/>
            <person name="Lawson D."/>
            <person name="Bidwell S."/>
            <person name="Joardar V."/>
            <person name="Caler E."/>
            <person name="Walenz B."/>
            <person name="Inman J."/>
            <person name="Schobel S."/>
            <person name="Galinsky K."/>
            <person name="Amedeo P."/>
            <person name="Strausberg R."/>
        </authorList>
    </citation>
    <scope>NUCLEOTIDE SEQUENCE</scope>
    <source>
        <strain evidence="9">USDA</strain>
    </source>
</reference>
<dbReference type="Gene3D" id="2.30.29.30">
    <property type="entry name" value="Pleckstrin-homology domain (PH domain)/Phosphotyrosine-binding domain (PTB)"/>
    <property type="match status" value="1"/>
</dbReference>
<evidence type="ECO:0000313" key="9">
    <source>
        <dbReference type="EMBL" id="EEB13073.1"/>
    </source>
</evidence>
<dbReference type="EMBL" id="AAZO01002553">
    <property type="status" value="NOT_ANNOTATED_CDS"/>
    <property type="molecule type" value="Genomic_DNA"/>
</dbReference>
<gene>
    <name evidence="10" type="primary">8237771</name>
    <name evidence="9" type="ORF">Phum_PHUM221270</name>
</gene>
<dbReference type="InParanoid" id="E0VI67"/>
<dbReference type="eggNOG" id="KOG0932">
    <property type="taxonomic scope" value="Eukaryota"/>
</dbReference>
<dbReference type="KEGG" id="phu:Phum_PHUM221270"/>